<reference evidence="1" key="1">
    <citation type="submission" date="2009-05" db="EMBL/GenBank/DDBJ databases">
        <authorList>
            <person name="Harkins D.M."/>
            <person name="DeShazer D."/>
            <person name="Woods D.E."/>
            <person name="Brinkac L.M."/>
            <person name="Brown K.A."/>
            <person name="Hung G.C."/>
            <person name="Tuanyok A."/>
            <person name="Zhang B."/>
            <person name="Nierman W.C."/>
        </authorList>
    </citation>
    <scope>NUCLEOTIDE SEQUENCE [LARGE SCALE GENOMIC DNA]</scope>
    <source>
        <strain evidence="1">1710a</strain>
    </source>
</reference>
<dbReference type="HOGENOM" id="CLU_3041200_0_0_4"/>
<dbReference type="AlphaFoldDB" id="A0A0E1W2Y8"/>
<protein>
    <submittedName>
        <fullName evidence="1">Uncharacterized protein</fullName>
    </submittedName>
</protein>
<dbReference type="Proteomes" id="UP000001812">
    <property type="component" value="Chromosome I"/>
</dbReference>
<proteinExistence type="predicted"/>
<evidence type="ECO:0000313" key="1">
    <source>
        <dbReference type="EMBL" id="EET06789.1"/>
    </source>
</evidence>
<dbReference type="EMBL" id="CM000832">
    <property type="protein sequence ID" value="EET06789.1"/>
    <property type="molecule type" value="Genomic_DNA"/>
</dbReference>
<gene>
    <name evidence="1" type="ORF">BURPS1710A_1233</name>
</gene>
<organism evidence="1">
    <name type="scientific">Burkholderia pseudomallei 1710a</name>
    <dbReference type="NCBI Taxonomy" id="320371"/>
    <lineage>
        <taxon>Bacteria</taxon>
        <taxon>Pseudomonadati</taxon>
        <taxon>Pseudomonadota</taxon>
        <taxon>Betaproteobacteria</taxon>
        <taxon>Burkholderiales</taxon>
        <taxon>Burkholderiaceae</taxon>
        <taxon>Burkholderia</taxon>
        <taxon>pseudomallei group</taxon>
    </lineage>
</organism>
<sequence>MAARAGHRRRPAHLVPIGCVDTGGSTLLLLLLLILLASIAPIAAGARRAASPDA</sequence>
<name>A0A0E1W2Y8_BURPE</name>
<accession>A0A0E1W2Y8</accession>